<proteinExistence type="inferred from homology"/>
<keyword evidence="9" id="KW-1185">Reference proteome</keyword>
<dbReference type="Pfam" id="PF07683">
    <property type="entry name" value="CobW_C"/>
    <property type="match status" value="1"/>
</dbReference>
<dbReference type="Gene3D" id="3.30.1220.10">
    <property type="entry name" value="CobW-like, C-terminal domain"/>
    <property type="match status" value="1"/>
</dbReference>
<dbReference type="InterPro" id="IPR027417">
    <property type="entry name" value="P-loop_NTPase"/>
</dbReference>
<dbReference type="InterPro" id="IPR011629">
    <property type="entry name" value="CobW-like_C"/>
</dbReference>
<gene>
    <name evidence="8" type="ORF">bhn_III026</name>
</gene>
<sequence>MRWLLNVGKRGMKMIKIDLITGFLGAGKTTFLKKYAKYLLDKGERICIIENDFGAINVDMVILQDIASDNCNLEMIVGGDGREAHQRRLKTKLIAMGMNGYDRVIIEPSGIFDLDEFFDVLYEEPLDRWYEIDNVIAIVDSKLEKDITRESRYLLMSEAASAGTIILSKLESISDPDIEFTEQRIKSLMEEFKCSRVIKEEDFIAVPIECLDDNAFNQIVKSGYNKASYPKEGISEKEGFQTIFYFDYSSDAEKLIENVRNALKNEECGKVHRIKGFVQTGADTKVEINATRQELSVKDVESDRTVLIIIGEQLNKDAIKKYFGEPSL</sequence>
<name>A0A1D9NXR7_9FIRM</name>
<evidence type="ECO:0000259" key="6">
    <source>
        <dbReference type="Pfam" id="PF02492"/>
    </source>
</evidence>
<dbReference type="Proteomes" id="UP000179284">
    <property type="component" value="Chromosome II"/>
</dbReference>
<dbReference type="PANTHER" id="PTHR13748">
    <property type="entry name" value="COBW-RELATED"/>
    <property type="match status" value="1"/>
</dbReference>
<organism evidence="8 9">
    <name type="scientific">Butyrivibrio hungatei</name>
    <dbReference type="NCBI Taxonomy" id="185008"/>
    <lineage>
        <taxon>Bacteria</taxon>
        <taxon>Bacillati</taxon>
        <taxon>Bacillota</taxon>
        <taxon>Clostridia</taxon>
        <taxon>Lachnospirales</taxon>
        <taxon>Lachnospiraceae</taxon>
        <taxon>Butyrivibrio</taxon>
    </lineage>
</organism>
<dbReference type="GO" id="GO:0000166">
    <property type="term" value="F:nucleotide binding"/>
    <property type="evidence" value="ECO:0007669"/>
    <property type="project" value="UniProtKB-KW"/>
</dbReference>
<evidence type="ECO:0000256" key="3">
    <source>
        <dbReference type="ARBA" id="ARBA00023186"/>
    </source>
</evidence>
<reference evidence="9" key="1">
    <citation type="submission" date="2016-10" db="EMBL/GenBank/DDBJ databases">
        <title>The complete genome sequence of the rumen bacterium Butyrivibrio hungatei MB2003.</title>
        <authorList>
            <person name="Palevich N."/>
            <person name="Kelly W.J."/>
            <person name="Leahy S.C."/>
            <person name="Altermann E."/>
            <person name="Rakonjac J."/>
            <person name="Attwood G.T."/>
        </authorList>
    </citation>
    <scope>NUCLEOTIDE SEQUENCE [LARGE SCALE GENOMIC DNA]</scope>
    <source>
        <strain evidence="9">MB2003</strain>
    </source>
</reference>
<dbReference type="PANTHER" id="PTHR13748:SF62">
    <property type="entry name" value="COBW DOMAIN-CONTAINING PROTEIN"/>
    <property type="match status" value="1"/>
</dbReference>
<evidence type="ECO:0000256" key="4">
    <source>
        <dbReference type="ARBA" id="ARBA00034320"/>
    </source>
</evidence>
<evidence type="ECO:0000313" key="8">
    <source>
        <dbReference type="EMBL" id="AOZ94974.1"/>
    </source>
</evidence>
<comment type="catalytic activity">
    <reaction evidence="5">
        <text>GTP + H2O = GDP + phosphate + H(+)</text>
        <dbReference type="Rhea" id="RHEA:19669"/>
        <dbReference type="ChEBI" id="CHEBI:15377"/>
        <dbReference type="ChEBI" id="CHEBI:15378"/>
        <dbReference type="ChEBI" id="CHEBI:37565"/>
        <dbReference type="ChEBI" id="CHEBI:43474"/>
        <dbReference type="ChEBI" id="CHEBI:58189"/>
    </reaction>
    <physiologicalReaction direction="left-to-right" evidence="5">
        <dbReference type="Rhea" id="RHEA:19670"/>
    </physiologicalReaction>
</comment>
<dbReference type="InterPro" id="IPR036627">
    <property type="entry name" value="CobW-likC_sf"/>
</dbReference>
<evidence type="ECO:0000256" key="1">
    <source>
        <dbReference type="ARBA" id="ARBA00022741"/>
    </source>
</evidence>
<accession>A0A1D9NXR7</accession>
<keyword evidence="1" id="KW-0547">Nucleotide-binding</keyword>
<feature type="domain" description="CobW C-terminal" evidence="7">
    <location>
        <begin position="244"/>
        <end position="323"/>
    </location>
</feature>
<evidence type="ECO:0000256" key="5">
    <source>
        <dbReference type="ARBA" id="ARBA00049117"/>
    </source>
</evidence>
<dbReference type="Pfam" id="PF02492">
    <property type="entry name" value="cobW"/>
    <property type="match status" value="1"/>
</dbReference>
<comment type="similarity">
    <text evidence="4">Belongs to the SIMIBI class G3E GTPase family. ZNG1 subfamily.</text>
</comment>
<dbReference type="SUPFAM" id="SSF52540">
    <property type="entry name" value="P-loop containing nucleoside triphosphate hydrolases"/>
    <property type="match status" value="1"/>
</dbReference>
<keyword evidence="3" id="KW-0143">Chaperone</keyword>
<keyword evidence="2" id="KW-0378">Hydrolase</keyword>
<protein>
    <recommendedName>
        <fullName evidence="10">GTPase, G3E family</fullName>
    </recommendedName>
</protein>
<evidence type="ECO:0008006" key="10">
    <source>
        <dbReference type="Google" id="ProtNLM"/>
    </source>
</evidence>
<dbReference type="InterPro" id="IPR051316">
    <property type="entry name" value="Zinc-reg_GTPase_activator"/>
</dbReference>
<feature type="domain" description="CobW/HypB/UreG nucleotide-binding" evidence="6">
    <location>
        <begin position="19"/>
        <end position="191"/>
    </location>
</feature>
<evidence type="ECO:0000256" key="2">
    <source>
        <dbReference type="ARBA" id="ARBA00022801"/>
    </source>
</evidence>
<dbReference type="GO" id="GO:0005737">
    <property type="term" value="C:cytoplasm"/>
    <property type="evidence" value="ECO:0007669"/>
    <property type="project" value="TreeGrafter"/>
</dbReference>
<dbReference type="AlphaFoldDB" id="A0A1D9NXR7"/>
<evidence type="ECO:0000259" key="7">
    <source>
        <dbReference type="Pfam" id="PF07683"/>
    </source>
</evidence>
<dbReference type="EMBL" id="CP017830">
    <property type="protein sequence ID" value="AOZ94974.1"/>
    <property type="molecule type" value="Genomic_DNA"/>
</dbReference>
<dbReference type="Gene3D" id="3.40.50.300">
    <property type="entry name" value="P-loop containing nucleotide triphosphate hydrolases"/>
    <property type="match status" value="1"/>
</dbReference>
<dbReference type="InterPro" id="IPR003495">
    <property type="entry name" value="CobW/HypB/UreG_nucleotide-bd"/>
</dbReference>
<dbReference type="KEGG" id="bhu:bhn_III026"/>
<evidence type="ECO:0000313" key="9">
    <source>
        <dbReference type="Proteomes" id="UP000179284"/>
    </source>
</evidence>
<dbReference type="GO" id="GO:0016787">
    <property type="term" value="F:hydrolase activity"/>
    <property type="evidence" value="ECO:0007669"/>
    <property type="project" value="UniProtKB-KW"/>
</dbReference>